<organism evidence="4 5">
    <name type="scientific">Aphanomyces euteiches</name>
    <dbReference type="NCBI Taxonomy" id="100861"/>
    <lineage>
        <taxon>Eukaryota</taxon>
        <taxon>Sar</taxon>
        <taxon>Stramenopiles</taxon>
        <taxon>Oomycota</taxon>
        <taxon>Saprolegniomycetes</taxon>
        <taxon>Saprolegniales</taxon>
        <taxon>Verrucalvaceae</taxon>
        <taxon>Aphanomyces</taxon>
    </lineage>
</organism>
<dbReference type="EMBL" id="VJMJ01000198">
    <property type="protein sequence ID" value="KAF0727393.1"/>
    <property type="molecule type" value="Genomic_DNA"/>
</dbReference>
<dbReference type="GO" id="GO:0055037">
    <property type="term" value="C:recycling endosome"/>
    <property type="evidence" value="ECO:0007669"/>
    <property type="project" value="TreeGrafter"/>
</dbReference>
<evidence type="ECO:0000256" key="2">
    <source>
        <dbReference type="SAM" id="MobiDB-lite"/>
    </source>
</evidence>
<dbReference type="GO" id="GO:0001881">
    <property type="term" value="P:receptor recycling"/>
    <property type="evidence" value="ECO:0007669"/>
    <property type="project" value="TreeGrafter"/>
</dbReference>
<dbReference type="Pfam" id="PF00169">
    <property type="entry name" value="PH"/>
    <property type="match status" value="2"/>
</dbReference>
<dbReference type="CDD" id="cd00821">
    <property type="entry name" value="PH"/>
    <property type="match status" value="1"/>
</dbReference>
<keyword evidence="5" id="KW-1185">Reference proteome</keyword>
<dbReference type="SUPFAM" id="SSF50729">
    <property type="entry name" value="PH domain-like"/>
    <property type="match status" value="2"/>
</dbReference>
<dbReference type="InterPro" id="IPR001849">
    <property type="entry name" value="PH_domain"/>
</dbReference>
<dbReference type="InterPro" id="IPR011993">
    <property type="entry name" value="PH-like_dom_sf"/>
</dbReference>
<evidence type="ECO:0000259" key="3">
    <source>
        <dbReference type="PROSITE" id="PS50003"/>
    </source>
</evidence>
<reference evidence="4 5" key="1">
    <citation type="submission" date="2019-07" db="EMBL/GenBank/DDBJ databases">
        <title>Genomics analysis of Aphanomyces spp. identifies a new class of oomycete effector associated with host adaptation.</title>
        <authorList>
            <person name="Gaulin E."/>
        </authorList>
    </citation>
    <scope>NUCLEOTIDE SEQUENCE [LARGE SCALE GENOMIC DNA]</scope>
    <source>
        <strain evidence="4 5">ATCC 201684</strain>
    </source>
</reference>
<evidence type="ECO:0000256" key="1">
    <source>
        <dbReference type="ARBA" id="ARBA00022553"/>
    </source>
</evidence>
<dbReference type="GO" id="GO:0005829">
    <property type="term" value="C:cytosol"/>
    <property type="evidence" value="ECO:0007669"/>
    <property type="project" value="GOC"/>
</dbReference>
<dbReference type="PROSITE" id="PS50003">
    <property type="entry name" value="PH_DOMAIN"/>
    <property type="match status" value="2"/>
</dbReference>
<dbReference type="GO" id="GO:0005802">
    <property type="term" value="C:trans-Golgi network"/>
    <property type="evidence" value="ECO:0007669"/>
    <property type="project" value="TreeGrafter"/>
</dbReference>
<dbReference type="InterPro" id="IPR036298">
    <property type="entry name" value="Chalcone_isomerase_sf"/>
</dbReference>
<proteinExistence type="predicted"/>
<feature type="domain" description="PH" evidence="3">
    <location>
        <begin position="607"/>
        <end position="716"/>
    </location>
</feature>
<feature type="region of interest" description="Disordered" evidence="2">
    <location>
        <begin position="725"/>
        <end position="751"/>
    </location>
</feature>
<dbReference type="PANTHER" id="PTHR22902">
    <property type="entry name" value="SESQUIPEDALIAN"/>
    <property type="match status" value="1"/>
</dbReference>
<feature type="compositionally biased region" description="Acidic residues" evidence="2">
    <location>
        <begin position="739"/>
        <end position="751"/>
    </location>
</feature>
<keyword evidence="1" id="KW-0597">Phosphoprotein</keyword>
<protein>
    <recommendedName>
        <fullName evidence="3">PH domain-containing protein</fullName>
    </recommendedName>
</protein>
<dbReference type="GO" id="GO:0042147">
    <property type="term" value="P:retrograde transport, endosome to Golgi"/>
    <property type="evidence" value="ECO:0007669"/>
    <property type="project" value="TreeGrafter"/>
</dbReference>
<dbReference type="VEuPathDB" id="FungiDB:AeMF1_017208"/>
<comment type="caution">
    <text evidence="4">The sequence shown here is derived from an EMBL/GenBank/DDBJ whole genome shotgun (WGS) entry which is preliminary data.</text>
</comment>
<dbReference type="Proteomes" id="UP000481153">
    <property type="component" value="Unassembled WGS sequence"/>
</dbReference>
<dbReference type="PANTHER" id="PTHR22902:SF27">
    <property type="entry name" value="PLECKSTRIN HOMOLOGY DOMAIN-CONTAINING FAMILY A MEMBER 3"/>
    <property type="match status" value="1"/>
</dbReference>
<feature type="compositionally biased region" description="Acidic residues" evidence="2">
    <location>
        <begin position="346"/>
        <end position="363"/>
    </location>
</feature>
<sequence length="818" mass="91136">MSPPLPLVEGKLLRQVRTFHTWKWRQVYLDKENLNVFNTRGARRGELIRLGPLNSTGGTDIYIRLFEAPKPNGFELRVRDDKMLFAAESESDRDRWVDALVEHWGATLDQASVNISTDRDRQQAQRLFPEVPPLSLDGLGPLIEPTSTIQFPARLKATGDVLMGVGSFIRRVRWTDEPILAVALYINASAVGDAFDAFKGFSLERLYDVPTFYTAFMDAPFRKTFVFSCRKRLSRNGIIAALHDEIRPRIGAAVNELVVLTTFIEKSLKKGESMLCTIESSKILDFHFKGFSHPSIAAPSLCRCLQALFFDNNSIQLDAKRGLIERVPELWGASPATTTLSKHVSEDDDDDEDEEDDEEEEEEKQQLLRRQSSTLSLNNFGPMIDPDSSDVFPGTIAPLPDQSLLLLGTRSYATGSVQCAVGLYVDPIAATEHLLRFKGLSFGSVETDPDFFVAFTTGAFAKCVRLAVRQAMPIASLASLLAHLLTESHCLQETQSIMDLFHALPTTTLHTHAALWMLVRADGTFHVQIDNASPSTTSPLSPAQQSALGTAIQSLFYGYHASDVHARAQLMQRLPALLDRAKADLVHTYQDEIVMLKENYKRLTPANRIKVGYLTLYNKKRTMMLKWSRRWCRLDGVVLSLFSHKMNSRPKEVIVLSNCTIRDLSSHEEMLGELRKLDHIALVLGITQASGDVLVLRAETVAEGTEWIEALTEASRLPVKQLSTTSVPLQETSASDMPTLEEESRDDDEDEIPGVACDVVSHSETIGVEDGEKDRQVVGSLVQWILEDTRNQIILILLSFLVWTLSELPPGGSGASDL</sequence>
<dbReference type="GO" id="GO:0005769">
    <property type="term" value="C:early endosome"/>
    <property type="evidence" value="ECO:0007669"/>
    <property type="project" value="TreeGrafter"/>
</dbReference>
<gene>
    <name evidence="4" type="ORF">Ae201684_014650</name>
</gene>
<dbReference type="Gene3D" id="3.50.70.10">
    <property type="match status" value="2"/>
</dbReference>
<evidence type="ECO:0000313" key="4">
    <source>
        <dbReference type="EMBL" id="KAF0727393.1"/>
    </source>
</evidence>
<dbReference type="SUPFAM" id="SSF54626">
    <property type="entry name" value="Chalcone isomerase"/>
    <property type="match status" value="2"/>
</dbReference>
<name>A0A6G0WJH0_9STRA</name>
<accession>A0A6G0WJH0</accession>
<dbReference type="Gene3D" id="2.30.29.30">
    <property type="entry name" value="Pleckstrin-homology domain (PH domain)/Phosphotyrosine-binding domain (PTB)"/>
    <property type="match status" value="2"/>
</dbReference>
<dbReference type="GO" id="GO:0007032">
    <property type="term" value="P:endosome organization"/>
    <property type="evidence" value="ECO:0007669"/>
    <property type="project" value="TreeGrafter"/>
</dbReference>
<feature type="compositionally biased region" description="Polar residues" evidence="2">
    <location>
        <begin position="725"/>
        <end position="736"/>
    </location>
</feature>
<dbReference type="SMART" id="SM00233">
    <property type="entry name" value="PH"/>
    <property type="match status" value="2"/>
</dbReference>
<feature type="region of interest" description="Disordered" evidence="2">
    <location>
        <begin position="338"/>
        <end position="369"/>
    </location>
</feature>
<dbReference type="InterPro" id="IPR016089">
    <property type="entry name" value="Chalcone_isomerase_bundle_sf"/>
</dbReference>
<dbReference type="AlphaFoldDB" id="A0A6G0WJH0"/>
<evidence type="ECO:0000313" key="5">
    <source>
        <dbReference type="Proteomes" id="UP000481153"/>
    </source>
</evidence>
<dbReference type="GO" id="GO:0016872">
    <property type="term" value="F:intramolecular lyase activity"/>
    <property type="evidence" value="ECO:0007669"/>
    <property type="project" value="InterPro"/>
</dbReference>
<dbReference type="InterPro" id="IPR045188">
    <property type="entry name" value="Boi1/Boi2-like"/>
</dbReference>
<dbReference type="InterPro" id="IPR016088">
    <property type="entry name" value="Chalcone_isomerase_3-sand"/>
</dbReference>
<dbReference type="Gene3D" id="1.10.890.20">
    <property type="match status" value="2"/>
</dbReference>
<feature type="domain" description="PH" evidence="3">
    <location>
        <begin position="5"/>
        <end position="105"/>
    </location>
</feature>